<dbReference type="NCBIfam" id="TIGR01935">
    <property type="entry name" value="NOT-MenG"/>
    <property type="match status" value="1"/>
</dbReference>
<dbReference type="RefSeq" id="WP_059286560.1">
    <property type="nucleotide sequence ID" value="NZ_LNQU01000091.1"/>
</dbReference>
<comment type="catalytic activity">
    <reaction evidence="1 10">
        <text>4-hydroxy-4-methyl-2-oxoglutarate = 2 pyruvate</text>
        <dbReference type="Rhea" id="RHEA:22748"/>
        <dbReference type="ChEBI" id="CHEBI:15361"/>
        <dbReference type="ChEBI" id="CHEBI:58276"/>
        <dbReference type="EC" id="4.1.3.17"/>
    </reaction>
</comment>
<dbReference type="GO" id="GO:0008428">
    <property type="term" value="F:ribonuclease inhibitor activity"/>
    <property type="evidence" value="ECO:0007669"/>
    <property type="project" value="InterPro"/>
</dbReference>
<keyword evidence="9" id="KW-0460">Magnesium</keyword>
<evidence type="ECO:0000256" key="7">
    <source>
        <dbReference type="ARBA" id="ARBA00025046"/>
    </source>
</evidence>
<dbReference type="InterPro" id="IPR010203">
    <property type="entry name" value="RraA"/>
</dbReference>
<dbReference type="GO" id="GO:0008948">
    <property type="term" value="F:oxaloacetate decarboxylase activity"/>
    <property type="evidence" value="ECO:0007669"/>
    <property type="project" value="UniProtKB-EC"/>
</dbReference>
<evidence type="ECO:0000256" key="5">
    <source>
        <dbReference type="ARBA" id="ARBA00022723"/>
    </source>
</evidence>
<evidence type="ECO:0000256" key="9">
    <source>
        <dbReference type="PIRSR" id="PIRSR605493-1"/>
    </source>
</evidence>
<evidence type="ECO:0000313" key="11">
    <source>
        <dbReference type="EMBL" id="PXX49147.1"/>
    </source>
</evidence>
<dbReference type="GO" id="GO:0051252">
    <property type="term" value="P:regulation of RNA metabolic process"/>
    <property type="evidence" value="ECO:0007669"/>
    <property type="project" value="InterPro"/>
</dbReference>
<evidence type="ECO:0000256" key="2">
    <source>
        <dbReference type="ARBA" id="ARBA00001968"/>
    </source>
</evidence>
<proteinExistence type="inferred from homology"/>
<dbReference type="PANTHER" id="PTHR33254:SF4">
    <property type="entry name" value="4-HYDROXY-4-METHYL-2-OXOGLUTARATE ALDOLASE 3-RELATED"/>
    <property type="match status" value="1"/>
</dbReference>
<feature type="binding site" evidence="9">
    <location>
        <position position="97"/>
    </location>
    <ligand>
        <name>substrate</name>
    </ligand>
</feature>
<dbReference type="AlphaFoldDB" id="A0A318JJ54"/>
<evidence type="ECO:0000313" key="12">
    <source>
        <dbReference type="Proteomes" id="UP000248395"/>
    </source>
</evidence>
<dbReference type="CDD" id="cd16841">
    <property type="entry name" value="RraA_family"/>
    <property type="match status" value="1"/>
</dbReference>
<dbReference type="InterPro" id="IPR036704">
    <property type="entry name" value="RraA/RraA-like_sf"/>
</dbReference>
<feature type="binding site" evidence="9">
    <location>
        <position position="98"/>
    </location>
    <ligand>
        <name>Mg(2+)</name>
        <dbReference type="ChEBI" id="CHEBI:18420"/>
    </ligand>
</feature>
<comment type="caution">
    <text evidence="11">The sequence shown here is derived from an EMBL/GenBank/DDBJ whole genome shotgun (WGS) entry which is preliminary data.</text>
</comment>
<dbReference type="EMBL" id="QJKC01000005">
    <property type="protein sequence ID" value="PXX49147.1"/>
    <property type="molecule type" value="Genomic_DNA"/>
</dbReference>
<reference evidence="11 12" key="1">
    <citation type="submission" date="2018-05" db="EMBL/GenBank/DDBJ databases">
        <title>Genomic Encyclopedia of Type Strains, Phase IV (KMG-IV): sequencing the most valuable type-strain genomes for metagenomic binning, comparative biology and taxonomic classification.</title>
        <authorList>
            <person name="Goeker M."/>
        </authorList>
    </citation>
    <scope>NUCLEOTIDE SEQUENCE [LARGE SCALE GENOMIC DNA]</scope>
    <source>
        <strain evidence="11 12">DSM 25134</strain>
    </source>
</reference>
<dbReference type="SUPFAM" id="SSF89562">
    <property type="entry name" value="RraA-like"/>
    <property type="match status" value="1"/>
</dbReference>
<keyword evidence="12" id="KW-1185">Reference proteome</keyword>
<sequence length="159" mass="17350">MSFLTTDLCDANEGRVRVLEPLFQRYGNHQRFYGQIVTLKLFEDNTLVRETLAQDGHGKVLVVDGGGSLRCALLGDQIGDLAVANHWDGVVIYGCIRDSVALNQLPLGIRALNTHPLKSVKRGEGQRDLAVTFAGVTFVPGEWLYADEDGVIVSATPLL</sequence>
<comment type="similarity">
    <text evidence="3 10">Belongs to the class II aldolase/RraA-like family.</text>
</comment>
<accession>A0A318JJ54</accession>
<gene>
    <name evidence="11" type="ORF">DFR38_105190</name>
</gene>
<comment type="cofactor">
    <cofactor evidence="2 10">
        <name>a divalent metal cation</name>
        <dbReference type="ChEBI" id="CHEBI:60240"/>
    </cofactor>
</comment>
<keyword evidence="5 9" id="KW-0479">Metal-binding</keyword>
<evidence type="ECO:0000256" key="4">
    <source>
        <dbReference type="ARBA" id="ARBA00011233"/>
    </source>
</evidence>
<name>A0A318JJ54_9NEIS</name>
<evidence type="ECO:0000256" key="3">
    <source>
        <dbReference type="ARBA" id="ARBA00008621"/>
    </source>
</evidence>
<dbReference type="Pfam" id="PF03737">
    <property type="entry name" value="RraA-like"/>
    <property type="match status" value="1"/>
</dbReference>
<keyword evidence="6 10" id="KW-0456">Lyase</keyword>
<dbReference type="PANTHER" id="PTHR33254">
    <property type="entry name" value="4-HYDROXY-4-METHYL-2-OXOGLUTARATE ALDOLASE 3-RELATED"/>
    <property type="match status" value="1"/>
</dbReference>
<dbReference type="Gene3D" id="3.50.30.40">
    <property type="entry name" value="Ribonuclease E inhibitor RraA/RraA-like"/>
    <property type="match status" value="1"/>
</dbReference>
<comment type="function">
    <text evidence="7 10">Catalyzes the aldol cleavage of 4-hydroxy-4-methyl-2-oxoglutarate (HMG) into 2 molecules of pyruvate. Also contains a secondary oxaloacetate (OAA) decarboxylase activity due to the common pyruvate enolate transition state formed following C-C bond cleavage in the retro-aldol and decarboxylation reactions.</text>
</comment>
<comment type="subunit">
    <text evidence="4 10">Homotrimer.</text>
</comment>
<dbReference type="InterPro" id="IPR005493">
    <property type="entry name" value="RraA/RraA-like"/>
</dbReference>
<organism evidence="11 12">
    <name type="scientific">Aquitalea magnusonii</name>
    <dbReference type="NCBI Taxonomy" id="332411"/>
    <lineage>
        <taxon>Bacteria</taxon>
        <taxon>Pseudomonadati</taxon>
        <taxon>Pseudomonadota</taxon>
        <taxon>Betaproteobacteria</taxon>
        <taxon>Neisseriales</taxon>
        <taxon>Chromobacteriaceae</taxon>
        <taxon>Aquitalea</taxon>
    </lineage>
</organism>
<dbReference type="OrthoDB" id="943692at2"/>
<evidence type="ECO:0000256" key="10">
    <source>
        <dbReference type="RuleBase" id="RU004338"/>
    </source>
</evidence>
<comment type="catalytic activity">
    <reaction evidence="8 10">
        <text>oxaloacetate + H(+) = pyruvate + CO2</text>
        <dbReference type="Rhea" id="RHEA:15641"/>
        <dbReference type="ChEBI" id="CHEBI:15361"/>
        <dbReference type="ChEBI" id="CHEBI:15378"/>
        <dbReference type="ChEBI" id="CHEBI:16452"/>
        <dbReference type="ChEBI" id="CHEBI:16526"/>
        <dbReference type="EC" id="4.1.1.112"/>
    </reaction>
</comment>
<evidence type="ECO:0000256" key="6">
    <source>
        <dbReference type="ARBA" id="ARBA00023239"/>
    </source>
</evidence>
<comment type="cofactor">
    <cofactor evidence="9">
        <name>Mg(2+)</name>
        <dbReference type="ChEBI" id="CHEBI:18420"/>
    </cofactor>
</comment>
<protein>
    <recommendedName>
        <fullName evidence="10">4-hydroxy-4-methyl-2-oxoglutarate aldolase</fullName>
        <shortName evidence="10">HMG aldolase</shortName>
        <ecNumber evidence="10">4.1.1.112</ecNumber>
        <ecNumber evidence="10">4.1.3.17</ecNumber>
    </recommendedName>
    <alternativeName>
        <fullName evidence="10">Oxaloacetate decarboxylase</fullName>
    </alternativeName>
</protein>
<evidence type="ECO:0000256" key="1">
    <source>
        <dbReference type="ARBA" id="ARBA00001342"/>
    </source>
</evidence>
<dbReference type="Proteomes" id="UP000248395">
    <property type="component" value="Unassembled WGS sequence"/>
</dbReference>
<dbReference type="GO" id="GO:0047443">
    <property type="term" value="F:4-hydroxy-4-methyl-2-oxoglutarate aldolase activity"/>
    <property type="evidence" value="ECO:0007669"/>
    <property type="project" value="UniProtKB-EC"/>
</dbReference>
<dbReference type="GO" id="GO:0046872">
    <property type="term" value="F:metal ion binding"/>
    <property type="evidence" value="ECO:0007669"/>
    <property type="project" value="UniProtKB-KW"/>
</dbReference>
<dbReference type="NCBIfam" id="NF006875">
    <property type="entry name" value="PRK09372.1"/>
    <property type="match status" value="1"/>
</dbReference>
<feature type="binding site" evidence="9">
    <location>
        <begin position="75"/>
        <end position="78"/>
    </location>
    <ligand>
        <name>substrate</name>
    </ligand>
</feature>
<evidence type="ECO:0000256" key="8">
    <source>
        <dbReference type="ARBA" id="ARBA00047973"/>
    </source>
</evidence>
<dbReference type="EC" id="4.1.1.112" evidence="10"/>
<dbReference type="EC" id="4.1.3.17" evidence="10"/>